<keyword evidence="1" id="KW-0812">Transmembrane</keyword>
<feature type="transmembrane region" description="Helical" evidence="1">
    <location>
        <begin position="45"/>
        <end position="62"/>
    </location>
</feature>
<dbReference type="Pfam" id="PF19588">
    <property type="entry name" value="SxtJ"/>
    <property type="match status" value="1"/>
</dbReference>
<keyword evidence="3" id="KW-1185">Reference proteome</keyword>
<reference evidence="2 3" key="1">
    <citation type="submission" date="2019-08" db="EMBL/GenBank/DDBJ databases">
        <title>Deep-cultivation of Planctomycetes and their phenomic and genomic characterization uncovers novel biology.</title>
        <authorList>
            <person name="Wiegand S."/>
            <person name="Jogler M."/>
            <person name="Boedeker C."/>
            <person name="Pinto D."/>
            <person name="Vollmers J."/>
            <person name="Rivas-Marin E."/>
            <person name="Kohn T."/>
            <person name="Peeters S.H."/>
            <person name="Heuer A."/>
            <person name="Rast P."/>
            <person name="Oberbeckmann S."/>
            <person name="Bunk B."/>
            <person name="Jeske O."/>
            <person name="Meyerdierks A."/>
            <person name="Storesund J.E."/>
            <person name="Kallscheuer N."/>
            <person name="Luecker S."/>
            <person name="Lage O.M."/>
            <person name="Pohl T."/>
            <person name="Merkel B.J."/>
            <person name="Hornburger P."/>
            <person name="Mueller R.-W."/>
            <person name="Bruemmer F."/>
            <person name="Labrenz M."/>
            <person name="Spormann A.M."/>
            <person name="Op den Camp H."/>
            <person name="Overmann J."/>
            <person name="Amann R."/>
            <person name="Jetten M.S.M."/>
            <person name="Mascher T."/>
            <person name="Medema M.H."/>
            <person name="Devos D.P."/>
            <person name="Kaster A.-K."/>
            <person name="Ovreas L."/>
            <person name="Rohde M."/>
            <person name="Galperin M.Y."/>
            <person name="Jogler C."/>
        </authorList>
    </citation>
    <scope>NUCLEOTIDE SEQUENCE [LARGE SCALE GENOMIC DNA]</scope>
    <source>
        <strain evidence="2 3">DSM 8797</strain>
    </source>
</reference>
<evidence type="ECO:0000313" key="2">
    <source>
        <dbReference type="EMBL" id="QEG19005.1"/>
    </source>
</evidence>
<keyword evidence="1" id="KW-0472">Membrane</keyword>
<dbReference type="Proteomes" id="UP000322887">
    <property type="component" value="Chromosome"/>
</dbReference>
<gene>
    <name evidence="2" type="ORF">GmarT_49010</name>
</gene>
<dbReference type="EMBL" id="CP042910">
    <property type="protein sequence ID" value="QEG19005.1"/>
    <property type="molecule type" value="Genomic_DNA"/>
</dbReference>
<evidence type="ECO:0000256" key="1">
    <source>
        <dbReference type="SAM" id="Phobius"/>
    </source>
</evidence>
<sequence length="168" mass="19295">MRGPLKMTSTWMSSRWIKFIDHDLRKRNLKMALAEINWKPAPRELRIFSVAVGCLLALIAFVSFRATAAVPLAVTLTGMALLIVVSGLIAPATIKPVYLGWMILLYPVRWIVSCLLIAVVYYLLITPIGLALRLLGHDLIGRRFDSQATSYWKSERRTRRERDYFRQF</sequence>
<feature type="transmembrane region" description="Helical" evidence="1">
    <location>
        <begin position="69"/>
        <end position="90"/>
    </location>
</feature>
<evidence type="ECO:0008006" key="4">
    <source>
        <dbReference type="Google" id="ProtNLM"/>
    </source>
</evidence>
<protein>
    <recommendedName>
        <fullName evidence="4">SxtJ</fullName>
    </recommendedName>
</protein>
<proteinExistence type="predicted"/>
<organism evidence="2 3">
    <name type="scientific">Gimesia maris</name>
    <dbReference type="NCBI Taxonomy" id="122"/>
    <lineage>
        <taxon>Bacteria</taxon>
        <taxon>Pseudomonadati</taxon>
        <taxon>Planctomycetota</taxon>
        <taxon>Planctomycetia</taxon>
        <taxon>Planctomycetales</taxon>
        <taxon>Planctomycetaceae</taxon>
        <taxon>Gimesia</taxon>
    </lineage>
</organism>
<dbReference type="InterPro" id="IPR045781">
    <property type="entry name" value="SxtJ"/>
</dbReference>
<name>A0ABX5YTS1_9PLAN</name>
<feature type="transmembrane region" description="Helical" evidence="1">
    <location>
        <begin position="110"/>
        <end position="135"/>
    </location>
</feature>
<evidence type="ECO:0000313" key="3">
    <source>
        <dbReference type="Proteomes" id="UP000322887"/>
    </source>
</evidence>
<keyword evidence="1" id="KW-1133">Transmembrane helix</keyword>
<accession>A0ABX5YTS1</accession>